<dbReference type="PANTHER" id="PTHR19375">
    <property type="entry name" value="HEAT SHOCK PROTEIN 70KDA"/>
    <property type="match status" value="1"/>
</dbReference>
<dbReference type="FunFam" id="3.90.640.10:FF:000003">
    <property type="entry name" value="Molecular chaperone DnaK"/>
    <property type="match status" value="1"/>
</dbReference>
<dbReference type="OrthoDB" id="9766019at2"/>
<dbReference type="SUPFAM" id="SSF53067">
    <property type="entry name" value="Actin-like ATPase domain"/>
    <property type="match status" value="2"/>
</dbReference>
<dbReference type="Gene3D" id="2.60.34.10">
    <property type="entry name" value="Substrate Binding Domain Of DNAk, Chain A, domain 1"/>
    <property type="match status" value="1"/>
</dbReference>
<keyword evidence="7" id="KW-1185">Reference proteome</keyword>
<comment type="similarity">
    <text evidence="1 5">Belongs to the heat shock protein 70 family.</text>
</comment>
<name>L0D5Q5_SINAD</name>
<organism evidence="6 7">
    <name type="scientific">Singulisphaera acidiphila (strain ATCC BAA-1392 / DSM 18658 / VKM B-2454 / MOB10)</name>
    <dbReference type="NCBI Taxonomy" id="886293"/>
    <lineage>
        <taxon>Bacteria</taxon>
        <taxon>Pseudomonadati</taxon>
        <taxon>Planctomycetota</taxon>
        <taxon>Planctomycetia</taxon>
        <taxon>Isosphaerales</taxon>
        <taxon>Isosphaeraceae</taxon>
        <taxon>Singulisphaera</taxon>
    </lineage>
</organism>
<dbReference type="STRING" id="886293.Sinac_0134"/>
<dbReference type="Gene3D" id="3.90.640.10">
    <property type="entry name" value="Actin, Chain A, domain 4"/>
    <property type="match status" value="1"/>
</dbReference>
<reference evidence="6 7" key="1">
    <citation type="submission" date="2012-02" db="EMBL/GenBank/DDBJ databases">
        <title>Complete sequence of chromosome of Singulisphaera acidiphila DSM 18658.</title>
        <authorList>
            <consortium name="US DOE Joint Genome Institute (JGI-PGF)"/>
            <person name="Lucas S."/>
            <person name="Copeland A."/>
            <person name="Lapidus A."/>
            <person name="Glavina del Rio T."/>
            <person name="Dalin E."/>
            <person name="Tice H."/>
            <person name="Bruce D."/>
            <person name="Goodwin L."/>
            <person name="Pitluck S."/>
            <person name="Peters L."/>
            <person name="Ovchinnikova G."/>
            <person name="Chertkov O."/>
            <person name="Kyrpides N."/>
            <person name="Mavromatis K."/>
            <person name="Ivanova N."/>
            <person name="Brettin T."/>
            <person name="Detter J.C."/>
            <person name="Han C."/>
            <person name="Larimer F."/>
            <person name="Land M."/>
            <person name="Hauser L."/>
            <person name="Markowitz V."/>
            <person name="Cheng J.-F."/>
            <person name="Hugenholtz P."/>
            <person name="Woyke T."/>
            <person name="Wu D."/>
            <person name="Tindall B."/>
            <person name="Pomrenke H."/>
            <person name="Brambilla E."/>
            <person name="Klenk H.-P."/>
            <person name="Eisen J.A."/>
        </authorList>
    </citation>
    <scope>NUCLEOTIDE SEQUENCE [LARGE SCALE GENOMIC DNA]</scope>
    <source>
        <strain evidence="7">ATCC BAA-1392 / DSM 18658 / VKM B-2454 / MOB10</strain>
    </source>
</reference>
<protein>
    <submittedName>
        <fullName evidence="6">Molecular chaperone</fullName>
    </submittedName>
</protein>
<dbReference type="Pfam" id="PF00012">
    <property type="entry name" value="HSP70"/>
    <property type="match status" value="1"/>
</dbReference>
<dbReference type="KEGG" id="saci:Sinac_0134"/>
<dbReference type="InterPro" id="IPR043129">
    <property type="entry name" value="ATPase_NBD"/>
</dbReference>
<evidence type="ECO:0000256" key="3">
    <source>
        <dbReference type="ARBA" id="ARBA00022840"/>
    </source>
</evidence>
<gene>
    <name evidence="6" type="ordered locus">Sinac_0134</name>
</gene>
<keyword evidence="2 5" id="KW-0547">Nucleotide-binding</keyword>
<keyword evidence="3 5" id="KW-0067">ATP-binding</keyword>
<evidence type="ECO:0000256" key="5">
    <source>
        <dbReference type="RuleBase" id="RU003322"/>
    </source>
</evidence>
<evidence type="ECO:0000313" key="7">
    <source>
        <dbReference type="Proteomes" id="UP000010798"/>
    </source>
</evidence>
<dbReference type="HOGENOM" id="CLU_005965_2_4_0"/>
<accession>L0D5Q5</accession>
<evidence type="ECO:0000256" key="2">
    <source>
        <dbReference type="ARBA" id="ARBA00022741"/>
    </source>
</evidence>
<dbReference type="PRINTS" id="PR00301">
    <property type="entry name" value="HEATSHOCK70"/>
</dbReference>
<dbReference type="AlphaFoldDB" id="L0D5Q5"/>
<dbReference type="PROSITE" id="PS00297">
    <property type="entry name" value="HSP70_1"/>
    <property type="match status" value="1"/>
</dbReference>
<evidence type="ECO:0000256" key="4">
    <source>
        <dbReference type="ARBA" id="ARBA00023186"/>
    </source>
</evidence>
<sequence length="599" mass="65276">MDVIIGIDLGTTNSEVAVIRDGRPVVLEEDGDPILPSVVGLDPQGRLLVGKAARNQAMLAPERTVRSIKRKMGLEEMVPLGDKKYSPQEISAIILRTLKQRAEKVLGHPVKKAVITVPAFFTEGQRAATREAGELAELEVVRIINEPTAAVLTYDPHPAEMERLLVYDLGGGTFDVSIAQVEQGVVEILASHGDTHLGGDDFDQRLLDYVCDRFQTKHGIDLRELPVAKSRLLRAVEDAKKELSTEATTTIAEEFIAEKNGIPLNLNLEVDRYEYEELIEPLLAKTLVCLDKAMSDAKVQAHEIHKVLLVGGATRTPMVHRILSERLGRPVHTEIEPDLAVAMGAAVQGGLIAGIDVGPVLVDITPHTLGIEALGELHGSMSIHCFSAIIERNTPLPASRTEIYATASHNQKIAQIRVFQGEDEDTRYNTLVGEFTIEGLADLPAGNQILVRLDLDLNGILKVTATERATGLARHVTIDNAMERFRQRQRTDAIDRLEEVFGTAEQPIELEEGEFSVTPGALGDPSAESLSPALQQAISSATALIAKAEKVATRANPEDAAELKAMLTDLQLAIDKRSADDIQSVAHEVEDLVFYLEDQ</sequence>
<evidence type="ECO:0000256" key="1">
    <source>
        <dbReference type="ARBA" id="ARBA00007381"/>
    </source>
</evidence>
<evidence type="ECO:0000313" key="6">
    <source>
        <dbReference type="EMBL" id="AGA24592.1"/>
    </source>
</evidence>
<dbReference type="GO" id="GO:0005524">
    <property type="term" value="F:ATP binding"/>
    <property type="evidence" value="ECO:0007669"/>
    <property type="project" value="UniProtKB-KW"/>
</dbReference>
<keyword evidence="4" id="KW-0143">Chaperone</keyword>
<dbReference type="SUPFAM" id="SSF100920">
    <property type="entry name" value="Heat shock protein 70kD (HSP70), peptide-binding domain"/>
    <property type="match status" value="1"/>
</dbReference>
<dbReference type="InterPro" id="IPR029047">
    <property type="entry name" value="HSP70_peptide-bd_sf"/>
</dbReference>
<dbReference type="RefSeq" id="WP_015243777.1">
    <property type="nucleotide sequence ID" value="NC_019892.1"/>
</dbReference>
<dbReference type="FunFam" id="3.30.420.40:FF:000071">
    <property type="entry name" value="Molecular chaperone DnaK"/>
    <property type="match status" value="1"/>
</dbReference>
<dbReference type="InterPro" id="IPR013126">
    <property type="entry name" value="Hsp_70_fam"/>
</dbReference>
<dbReference type="EMBL" id="CP003364">
    <property type="protein sequence ID" value="AGA24592.1"/>
    <property type="molecule type" value="Genomic_DNA"/>
</dbReference>
<dbReference type="eggNOG" id="COG0443">
    <property type="taxonomic scope" value="Bacteria"/>
</dbReference>
<dbReference type="Gene3D" id="3.30.420.40">
    <property type="match status" value="2"/>
</dbReference>
<dbReference type="InterPro" id="IPR018181">
    <property type="entry name" value="Heat_shock_70_CS"/>
</dbReference>
<dbReference type="Proteomes" id="UP000010798">
    <property type="component" value="Chromosome"/>
</dbReference>
<dbReference type="GO" id="GO:0140662">
    <property type="term" value="F:ATP-dependent protein folding chaperone"/>
    <property type="evidence" value="ECO:0007669"/>
    <property type="project" value="InterPro"/>
</dbReference>
<proteinExistence type="inferred from homology"/>